<comment type="similarity">
    <text evidence="4">Belongs to the glycosyltransferase 13 family.</text>
</comment>
<keyword evidence="13" id="KW-0464">Manganese</keyword>
<evidence type="ECO:0000256" key="9">
    <source>
        <dbReference type="ARBA" id="ARBA00022968"/>
    </source>
</evidence>
<evidence type="ECO:0000313" key="20">
    <source>
        <dbReference type="EMBL" id="KAG2388817.1"/>
    </source>
</evidence>
<comment type="catalytic activity">
    <reaction evidence="16">
        <text>N(4)-(alpha-D-Man-(1-&gt;3)-[alpha-D-Man-(1-&gt;3)-[alpha-D-Man-(1-&gt;6)]-alpha-D-Man-(1-&gt;6)]-beta-D-Man-(1-&gt;4)-beta-D-GlcNAc-(1-&gt;4)-beta-D-GlcNAc)-L-asparaginyl-[protein] (N-glucan mannose isomer 5A1,2) + UDP-N-acetyl-alpha-D-glucosamine = N(4)-{beta-D-GlcNAc-(1-&gt;2)-alpha-D-Man-(1-&gt;3)-[alpha-D-Man-(1-&gt;3)-[alpha-D-Man-(1-&gt;6)]-alpha-D-Man-(1-&gt;6)]-beta-D-Man-(1-&gt;4)-beta-D-GlcNAc-(1-&gt;4)-beta-D-GlcNAc}-L-asparaginyl-[protein] + UDP + H(+)</text>
        <dbReference type="Rhea" id="RHEA:11456"/>
        <dbReference type="Rhea" id="RHEA-COMP:14367"/>
        <dbReference type="Rhea" id="RHEA-COMP:14368"/>
        <dbReference type="ChEBI" id="CHEBI:15378"/>
        <dbReference type="ChEBI" id="CHEBI:57705"/>
        <dbReference type="ChEBI" id="CHEBI:58223"/>
        <dbReference type="ChEBI" id="CHEBI:59087"/>
        <dbReference type="ChEBI" id="CHEBI:60625"/>
        <dbReference type="EC" id="2.4.1.101"/>
    </reaction>
</comment>
<dbReference type="GO" id="GO:0003827">
    <property type="term" value="F:alpha-1,3-mannosylglycoprotein 2-beta-N-acetylglucosaminyltransferase activity"/>
    <property type="evidence" value="ECO:0007669"/>
    <property type="project" value="UniProtKB-EC"/>
</dbReference>
<keyword evidence="5" id="KW-0328">Glycosyltransferase</keyword>
<keyword evidence="6" id="KW-0808">Transferase</keyword>
<dbReference type="Pfam" id="PF15024">
    <property type="entry name" value="Glyco_transf_18"/>
    <property type="match status" value="1"/>
</dbReference>
<evidence type="ECO:0000256" key="16">
    <source>
        <dbReference type="ARBA" id="ARBA00049421"/>
    </source>
</evidence>
<feature type="compositionally biased region" description="Polar residues" evidence="17">
    <location>
        <begin position="44"/>
        <end position="59"/>
    </location>
</feature>
<evidence type="ECO:0000256" key="5">
    <source>
        <dbReference type="ARBA" id="ARBA00022676"/>
    </source>
</evidence>
<evidence type="ECO:0000256" key="4">
    <source>
        <dbReference type="ARBA" id="ARBA00006492"/>
    </source>
</evidence>
<evidence type="ECO:0000256" key="6">
    <source>
        <dbReference type="ARBA" id="ARBA00022679"/>
    </source>
</evidence>
<dbReference type="InterPro" id="IPR026116">
    <property type="entry name" value="GT18_cat"/>
</dbReference>
<sequence length="619" mass="71877">MTKRARLLVLLMMALFAIYIVYNIYIYSYLVSIEDGEDVVVNPKGNTPTDTGPKTQQPQSDKHKVLKKGDTGKDQIYSISEYHPMYEQFVKNSILPEYHPSSFMIAIVATKRPYYLEATLRSLQQVLYYNKKNTFIYQYGDDKYINQIGRKYDIKMIHNPTLTSYEGRPLTEGAEHISLHYKFIIGHMFDSHPEIKHFIIVEDDMLFAPDFLLYFAQTAKYLHEDSTLYAISAYNDNGMKGKVRYDNMVYRTDFMIGLGWLVSRTIWEREWKVKWPRAHWDHFLRADTNRLGRQIIFPEIPRIYHSGYTGTHSTVALYERYFRNHLLNPNGFAPLGISEEAYKNGKYVLTGLDRTKDKYTLEYLRKSNYDRFIRYLLVDDPNIIYVSDPDTIVNYKDKNIVIAYSTNNAHVNSEWVTISQYFELWHSVQAIRDEYNGVVVFRWAGNLVLIVGSYSPFYSETCAKATGHCPVNIQNFAKDSNWSPPKKESIITFAIADKGESCASHCSNKLKMACHRFSFEEMNTCKFLRRYIPNHCKSCSPNSGHDQPAIDVESNECLFNGGDSGKYMSTCEAYHHKTRRICPCFDEARTSILRDEWEDIIAQSQAAAISIEPVNFDVL</sequence>
<evidence type="ECO:0000256" key="17">
    <source>
        <dbReference type="SAM" id="MobiDB-lite"/>
    </source>
</evidence>
<accession>A0AA88GXD0</accession>
<dbReference type="InterPro" id="IPR004139">
    <property type="entry name" value="Glyco_trans_13"/>
</dbReference>
<name>A0AA88GXD0_NAELO</name>
<evidence type="ECO:0000256" key="14">
    <source>
        <dbReference type="ARBA" id="ARBA00038949"/>
    </source>
</evidence>
<dbReference type="Proteomes" id="UP000816034">
    <property type="component" value="Unassembled WGS sequence"/>
</dbReference>
<evidence type="ECO:0000256" key="18">
    <source>
        <dbReference type="SAM" id="Phobius"/>
    </source>
</evidence>
<evidence type="ECO:0000259" key="19">
    <source>
        <dbReference type="Pfam" id="PF15024"/>
    </source>
</evidence>
<evidence type="ECO:0000256" key="1">
    <source>
        <dbReference type="ARBA" id="ARBA00001936"/>
    </source>
</evidence>
<dbReference type="FunFam" id="3.90.550.10:FF:000252">
    <property type="entry name" value="Protein O-linked-mannose beta-1,2-N-acetylglucosaminyltransferase 1"/>
    <property type="match status" value="1"/>
</dbReference>
<evidence type="ECO:0000256" key="2">
    <source>
        <dbReference type="ARBA" id="ARBA00004323"/>
    </source>
</evidence>
<evidence type="ECO:0000256" key="11">
    <source>
        <dbReference type="ARBA" id="ARBA00023034"/>
    </source>
</evidence>
<evidence type="ECO:0000256" key="8">
    <source>
        <dbReference type="ARBA" id="ARBA00022723"/>
    </source>
</evidence>
<keyword evidence="10 18" id="KW-1133">Transmembrane helix</keyword>
<feature type="domain" description="Glycosyltransferase family 18 catalytic" evidence="19">
    <location>
        <begin position="471"/>
        <end position="584"/>
    </location>
</feature>
<dbReference type="AlphaFoldDB" id="A0AA88GXD0"/>
<evidence type="ECO:0000256" key="12">
    <source>
        <dbReference type="ARBA" id="ARBA00023136"/>
    </source>
</evidence>
<dbReference type="SUPFAM" id="SSF53448">
    <property type="entry name" value="Nucleotide-diphospho-sugar transferases"/>
    <property type="match status" value="1"/>
</dbReference>
<dbReference type="InterPro" id="IPR052261">
    <property type="entry name" value="Glycosyltransferase_13"/>
</dbReference>
<dbReference type="EMBL" id="PYSW02000009">
    <property type="protein sequence ID" value="KAG2388817.1"/>
    <property type="molecule type" value="Genomic_DNA"/>
</dbReference>
<keyword evidence="21" id="KW-1185">Reference proteome</keyword>
<protein>
    <recommendedName>
        <fullName evidence="14">alpha-1,3-mannosyl-glycoprotein 2-beta-N-acetylglucosaminyltransferase</fullName>
        <ecNumber evidence="14">2.4.1.101</ecNumber>
    </recommendedName>
    <alternativeName>
        <fullName evidence="15">N-glycosyl-oligosaccharide-glycoprotein N-acetylglucosaminyltransferase I</fullName>
    </alternativeName>
</protein>
<comment type="caution">
    <text evidence="20">The sequence shown here is derived from an EMBL/GenBank/DDBJ whole genome shotgun (WGS) entry which is preliminary data.</text>
</comment>
<evidence type="ECO:0000256" key="3">
    <source>
        <dbReference type="ARBA" id="ARBA00004922"/>
    </source>
</evidence>
<dbReference type="GO" id="GO:0000139">
    <property type="term" value="C:Golgi membrane"/>
    <property type="evidence" value="ECO:0007669"/>
    <property type="project" value="UniProtKB-SubCell"/>
</dbReference>
<dbReference type="GeneID" id="68092718"/>
<evidence type="ECO:0000256" key="10">
    <source>
        <dbReference type="ARBA" id="ARBA00022989"/>
    </source>
</evidence>
<dbReference type="Pfam" id="PF03071">
    <property type="entry name" value="GNT-I"/>
    <property type="match status" value="1"/>
</dbReference>
<evidence type="ECO:0000313" key="21">
    <source>
        <dbReference type="Proteomes" id="UP000816034"/>
    </source>
</evidence>
<evidence type="ECO:0000256" key="13">
    <source>
        <dbReference type="ARBA" id="ARBA00023211"/>
    </source>
</evidence>
<proteinExistence type="inferred from homology"/>
<keyword evidence="8" id="KW-0479">Metal-binding</keyword>
<dbReference type="GO" id="GO:0030144">
    <property type="term" value="F:alpha-1,6-mannosylglycoprotein 6-beta-N-acetylglucosaminyltransferase activity"/>
    <property type="evidence" value="ECO:0007669"/>
    <property type="project" value="InterPro"/>
</dbReference>
<comment type="pathway">
    <text evidence="3">Protein modification; protein glycosylation.</text>
</comment>
<dbReference type="PANTHER" id="PTHR10468">
    <property type="entry name" value="PROTEIN O-LINKED-MANNOSE BETA-1,2-N-ACETYLGLUCOSAMINYLTRANSFERASE 1/ALPHA-1,3-MANNOSYL-GLYCOPROTEIN 2-BETA-N-ACETYLGLUCOSAMINYLTRANSFERASE"/>
    <property type="match status" value="1"/>
</dbReference>
<feature type="transmembrane region" description="Helical" evidence="18">
    <location>
        <begin position="7"/>
        <end position="30"/>
    </location>
</feature>
<feature type="compositionally biased region" description="Basic and acidic residues" evidence="17">
    <location>
        <begin position="60"/>
        <end position="69"/>
    </location>
</feature>
<keyword evidence="7 18" id="KW-0812">Transmembrane</keyword>
<dbReference type="EC" id="2.4.1.101" evidence="14"/>
<dbReference type="InterPro" id="IPR029044">
    <property type="entry name" value="Nucleotide-diphossugar_trans"/>
</dbReference>
<keyword evidence="11" id="KW-0333">Golgi apparatus</keyword>
<dbReference type="Gene3D" id="3.90.550.10">
    <property type="entry name" value="Spore Coat Polysaccharide Biosynthesis Protein SpsA, Chain A"/>
    <property type="match status" value="1"/>
</dbReference>
<feature type="region of interest" description="Disordered" evidence="17">
    <location>
        <begin position="42"/>
        <end position="69"/>
    </location>
</feature>
<organism evidence="20 21">
    <name type="scientific">Naegleria lovaniensis</name>
    <name type="common">Amoeba</name>
    <dbReference type="NCBI Taxonomy" id="51637"/>
    <lineage>
        <taxon>Eukaryota</taxon>
        <taxon>Discoba</taxon>
        <taxon>Heterolobosea</taxon>
        <taxon>Tetramitia</taxon>
        <taxon>Eutetramitia</taxon>
        <taxon>Vahlkampfiidae</taxon>
        <taxon>Naegleria</taxon>
    </lineage>
</organism>
<keyword evidence="12 18" id="KW-0472">Membrane</keyword>
<comment type="cofactor">
    <cofactor evidence="1">
        <name>Mn(2+)</name>
        <dbReference type="ChEBI" id="CHEBI:29035"/>
    </cofactor>
</comment>
<gene>
    <name evidence="20" type="ORF">C9374_000256</name>
</gene>
<evidence type="ECO:0000256" key="7">
    <source>
        <dbReference type="ARBA" id="ARBA00022692"/>
    </source>
</evidence>
<evidence type="ECO:0000256" key="15">
    <source>
        <dbReference type="ARBA" id="ARBA00041712"/>
    </source>
</evidence>
<comment type="subcellular location">
    <subcellularLocation>
        <location evidence="2">Golgi apparatus membrane</location>
        <topology evidence="2">Single-pass type II membrane protein</topology>
    </subcellularLocation>
</comment>
<dbReference type="GO" id="GO:0046872">
    <property type="term" value="F:metal ion binding"/>
    <property type="evidence" value="ECO:0007669"/>
    <property type="project" value="UniProtKB-KW"/>
</dbReference>
<dbReference type="PANTHER" id="PTHR10468:SF0">
    <property type="entry name" value="ALPHA-1,3-MANNOSYL-GLYCOPROTEIN 2-BETA-N-ACETYLGLUCOSAMINYLTRANSFERASE"/>
    <property type="match status" value="1"/>
</dbReference>
<dbReference type="RefSeq" id="XP_044552809.1">
    <property type="nucleotide sequence ID" value="XM_044691991.1"/>
</dbReference>
<reference evidence="20 21" key="1">
    <citation type="journal article" date="2018" name="BMC Genomics">
        <title>The genome of Naegleria lovaniensis, the basis for a comparative approach to unravel pathogenicity factors of the human pathogenic amoeba N. fowleri.</title>
        <authorList>
            <person name="Liechti N."/>
            <person name="Schurch N."/>
            <person name="Bruggmann R."/>
            <person name="Wittwer M."/>
        </authorList>
    </citation>
    <scope>NUCLEOTIDE SEQUENCE [LARGE SCALE GENOMIC DNA]</scope>
    <source>
        <strain evidence="20 21">ATCC 30569</strain>
    </source>
</reference>
<keyword evidence="9" id="KW-0735">Signal-anchor</keyword>